<evidence type="ECO:0000256" key="4">
    <source>
        <dbReference type="ARBA" id="ARBA00023125"/>
    </source>
</evidence>
<dbReference type="SUPFAM" id="SSF52540">
    <property type="entry name" value="P-loop containing nucleoside triphosphate hydrolases"/>
    <property type="match status" value="1"/>
</dbReference>
<name>A0A380EJ36_STAAU</name>
<keyword evidence="3 7" id="KW-0347">Helicase</keyword>
<reference evidence="7 8" key="1">
    <citation type="submission" date="2018-06" db="EMBL/GenBank/DDBJ databases">
        <authorList>
            <consortium name="Pathogen Informatics"/>
            <person name="Doyle S."/>
        </authorList>
    </citation>
    <scope>NUCLEOTIDE SEQUENCE [LARGE SCALE GENOMIC DNA]</scope>
    <source>
        <strain evidence="7 8">NCTC10702</strain>
    </source>
</reference>
<dbReference type="EMBL" id="UHBY01000003">
    <property type="protein sequence ID" value="SUL34680.1"/>
    <property type="molecule type" value="Genomic_DNA"/>
</dbReference>
<evidence type="ECO:0000256" key="2">
    <source>
        <dbReference type="ARBA" id="ARBA00022801"/>
    </source>
</evidence>
<accession>A0A380EJ36</accession>
<dbReference type="InterPro" id="IPR027417">
    <property type="entry name" value="P-loop_NTPase"/>
</dbReference>
<keyword evidence="3 7" id="KW-0067">ATP-binding</keyword>
<keyword evidence="3 7" id="KW-0547">Nucleotide-binding</keyword>
<dbReference type="GO" id="GO:0003677">
    <property type="term" value="F:DNA binding"/>
    <property type="evidence" value="ECO:0007669"/>
    <property type="project" value="UniProtKB-KW"/>
</dbReference>
<dbReference type="Proteomes" id="UP000254116">
    <property type="component" value="Unassembled WGS sequence"/>
</dbReference>
<sequence length="125" mass="13564">MHRLLQGDVGSGKTVVAAICMYALKTAGYQSALMVPTEILAEQHAESLMALFGDSMNVALLTGSVKGKKRKILLEQLENGTIDCLIGTHALIQDDVIFHNVGLVITDEQHRFGCESTPALREKVQ</sequence>
<evidence type="ECO:0000256" key="3">
    <source>
        <dbReference type="ARBA" id="ARBA00022806"/>
    </source>
</evidence>
<evidence type="ECO:0000313" key="8">
    <source>
        <dbReference type="Proteomes" id="UP000254116"/>
    </source>
</evidence>
<dbReference type="GO" id="GO:0003678">
    <property type="term" value="F:DNA helicase activity"/>
    <property type="evidence" value="ECO:0007669"/>
    <property type="project" value="UniProtKB-EC"/>
</dbReference>
<dbReference type="PANTHER" id="PTHR47964">
    <property type="entry name" value="ATP-DEPENDENT DNA HELICASE HOMOLOG RECG, CHLOROPLASTIC"/>
    <property type="match status" value="1"/>
</dbReference>
<dbReference type="PROSITE" id="PS51192">
    <property type="entry name" value="HELICASE_ATP_BIND_1"/>
    <property type="match status" value="1"/>
</dbReference>
<proteinExistence type="predicted"/>
<dbReference type="Pfam" id="PF00270">
    <property type="entry name" value="DEAD"/>
    <property type="match status" value="1"/>
</dbReference>
<evidence type="ECO:0000313" key="7">
    <source>
        <dbReference type="EMBL" id="SUL34680.1"/>
    </source>
</evidence>
<dbReference type="InterPro" id="IPR011545">
    <property type="entry name" value="DEAD/DEAH_box_helicase_dom"/>
</dbReference>
<dbReference type="GO" id="GO:0006281">
    <property type="term" value="P:DNA repair"/>
    <property type="evidence" value="ECO:0007669"/>
    <property type="project" value="UniProtKB-KW"/>
</dbReference>
<dbReference type="EC" id="3.6.4.12" evidence="7"/>
<keyword evidence="5" id="KW-0234">DNA repair</keyword>
<protein>
    <submittedName>
        <fullName evidence="7">ATP-dependent DNA helicase RecG</fullName>
        <ecNumber evidence="7">3.6.1.-</ecNumber>
        <ecNumber evidence="7">3.6.4.12</ecNumber>
    </submittedName>
</protein>
<gene>
    <name evidence="7" type="primary">recG_2</name>
    <name evidence="7" type="ORF">NCTC10702_01933</name>
</gene>
<keyword evidence="4" id="KW-0238">DNA-binding</keyword>
<dbReference type="Gene3D" id="3.40.50.300">
    <property type="entry name" value="P-loop containing nucleotide triphosphate hydrolases"/>
    <property type="match status" value="1"/>
</dbReference>
<dbReference type="PANTHER" id="PTHR47964:SF1">
    <property type="entry name" value="ATP-DEPENDENT DNA HELICASE HOMOLOG RECG, CHLOROPLASTIC"/>
    <property type="match status" value="1"/>
</dbReference>
<evidence type="ECO:0000259" key="6">
    <source>
        <dbReference type="PROSITE" id="PS51192"/>
    </source>
</evidence>
<keyword evidence="2 7" id="KW-0378">Hydrolase</keyword>
<feature type="domain" description="Helicase ATP-binding" evidence="6">
    <location>
        <begin position="1"/>
        <end position="125"/>
    </location>
</feature>
<dbReference type="InterPro" id="IPR047112">
    <property type="entry name" value="RecG/Mfd"/>
</dbReference>
<organism evidence="7 8">
    <name type="scientific">Staphylococcus aureus</name>
    <dbReference type="NCBI Taxonomy" id="1280"/>
    <lineage>
        <taxon>Bacteria</taxon>
        <taxon>Bacillati</taxon>
        <taxon>Bacillota</taxon>
        <taxon>Bacilli</taxon>
        <taxon>Bacillales</taxon>
        <taxon>Staphylococcaceae</taxon>
        <taxon>Staphylococcus</taxon>
    </lineage>
</organism>
<keyword evidence="1" id="KW-0227">DNA damage</keyword>
<evidence type="ECO:0000256" key="1">
    <source>
        <dbReference type="ARBA" id="ARBA00022763"/>
    </source>
</evidence>
<dbReference type="EC" id="3.6.1.-" evidence="7"/>
<dbReference type="GO" id="GO:0016787">
    <property type="term" value="F:hydrolase activity"/>
    <property type="evidence" value="ECO:0007669"/>
    <property type="project" value="UniProtKB-KW"/>
</dbReference>
<dbReference type="AlphaFoldDB" id="A0A380EJ36"/>
<dbReference type="InterPro" id="IPR014001">
    <property type="entry name" value="Helicase_ATP-bd"/>
</dbReference>
<dbReference type="GO" id="GO:0005524">
    <property type="term" value="F:ATP binding"/>
    <property type="evidence" value="ECO:0007669"/>
    <property type="project" value="InterPro"/>
</dbReference>
<evidence type="ECO:0000256" key="5">
    <source>
        <dbReference type="ARBA" id="ARBA00023204"/>
    </source>
</evidence>